<dbReference type="EMBL" id="HACA01023551">
    <property type="protein sequence ID" value="CDW40912.1"/>
    <property type="molecule type" value="Transcribed_RNA"/>
</dbReference>
<reference evidence="1" key="1">
    <citation type="submission" date="2014-05" db="EMBL/GenBank/DDBJ databases">
        <authorList>
            <person name="Chronopoulou M."/>
        </authorList>
    </citation>
    <scope>NUCLEOTIDE SEQUENCE</scope>
    <source>
        <tissue evidence="1">Whole organism</tissue>
    </source>
</reference>
<protein>
    <submittedName>
        <fullName evidence="1">Uncharacterized protein</fullName>
    </submittedName>
</protein>
<dbReference type="AlphaFoldDB" id="A0A0K2USR6"/>
<name>A0A0K2USR6_LEPSM</name>
<sequence length="61" mass="7086">MSIWTCYSLKYIPQSRNSTGKGLNTSNRTEHLHIMSGATTHIFEHFWSKDMWPLLSQISTD</sequence>
<evidence type="ECO:0000313" key="1">
    <source>
        <dbReference type="EMBL" id="CDW40912.1"/>
    </source>
</evidence>
<accession>A0A0K2USR6</accession>
<organism evidence="1">
    <name type="scientific">Lepeophtheirus salmonis</name>
    <name type="common">Salmon louse</name>
    <name type="synonym">Caligus salmonis</name>
    <dbReference type="NCBI Taxonomy" id="72036"/>
    <lineage>
        <taxon>Eukaryota</taxon>
        <taxon>Metazoa</taxon>
        <taxon>Ecdysozoa</taxon>
        <taxon>Arthropoda</taxon>
        <taxon>Crustacea</taxon>
        <taxon>Multicrustacea</taxon>
        <taxon>Hexanauplia</taxon>
        <taxon>Copepoda</taxon>
        <taxon>Siphonostomatoida</taxon>
        <taxon>Caligidae</taxon>
        <taxon>Lepeophtheirus</taxon>
    </lineage>
</organism>
<proteinExistence type="predicted"/>